<dbReference type="InterPro" id="IPR021514">
    <property type="entry name" value="DUF3176"/>
</dbReference>
<dbReference type="RefSeq" id="XP_007729655.1">
    <property type="nucleotide sequence ID" value="XM_007731465.1"/>
</dbReference>
<organism evidence="3 4">
    <name type="scientific">Capronia epimyces CBS 606.96</name>
    <dbReference type="NCBI Taxonomy" id="1182542"/>
    <lineage>
        <taxon>Eukaryota</taxon>
        <taxon>Fungi</taxon>
        <taxon>Dikarya</taxon>
        <taxon>Ascomycota</taxon>
        <taxon>Pezizomycotina</taxon>
        <taxon>Eurotiomycetes</taxon>
        <taxon>Chaetothyriomycetidae</taxon>
        <taxon>Chaetothyriales</taxon>
        <taxon>Herpotrichiellaceae</taxon>
        <taxon>Capronia</taxon>
    </lineage>
</organism>
<evidence type="ECO:0000256" key="1">
    <source>
        <dbReference type="SAM" id="MobiDB-lite"/>
    </source>
</evidence>
<proteinExistence type="predicted"/>
<keyword evidence="2" id="KW-1133">Transmembrane helix</keyword>
<name>W9YSV6_9EURO</name>
<dbReference type="Proteomes" id="UP000019478">
    <property type="component" value="Unassembled WGS sequence"/>
</dbReference>
<sequence length="763" mass="82385">MPATANYHSMDPSPTHLTDHHGLVMAASSTNDTIDTSPDVSPPFSCASPVATPGASLHGLSSTSAAHANPAPTDLTEKQRPPSKIYAPKEAGRWPRLVADRWWLELGAALVSLGGIFSIFGVLMAYDQKPVPRLVKGITLNAVISFLATISRTSILMSVGTSLSQCKWLWFKKRRNLVDLQNMDNASRGPLGSVLMLFSFRGGVIAYLAAVVMVGALGFEPFVQQLLTIQDRVVPIASGGIHINSTTSMTEDIVTAIEDYPETDAQITAAMLAHVQQKEETELVSAARALIRRRNLQRSTSNATSQAAVSPLEATCPSGNCAWPNYYTLDMCARCQNVTKTTSVKNLSPNAANLAGMVSAARQNKQDGSVVSSSSFEWEIIPRKGYSVRVNSTISAFVDSENPDGDPDEVEYSGDMVRKIVWPLNVMVPVGGFLNTTDWTPQSFAGVEGPVVALGYAEFGLNSQTALPFLNNSLECALTYCVNEYDRSVVEGNLVSNVLSTQYGAIIGHSGTIYDLSWSAKVNGTEFTVEPFMYGAGMDTLARAMVGRTTYSISGNCLEKNNWRCSDTPGFSLEGNYSSVKWEGIDLVDDFSLVVSNANSIVSDVVQQYGNLSVAGHNTTTKSFVVVRWPWITLPLAIVLLGMLTLGITIWETHHLGGPSWKSSLLPLIYCYKHDHDDGDEDDGRRQRSFSSGQATVQAPIPILPVSQSRLVFDSDSGSGSGSGSGPESDLVSRLEVQAERTFARLSKDESAQAQGAWMLKDM</sequence>
<accession>W9YSV6</accession>
<evidence type="ECO:0000313" key="4">
    <source>
        <dbReference type="Proteomes" id="UP000019478"/>
    </source>
</evidence>
<reference evidence="3 4" key="1">
    <citation type="submission" date="2013-03" db="EMBL/GenBank/DDBJ databases">
        <title>The Genome Sequence of Capronia epimyces CBS 606.96.</title>
        <authorList>
            <consortium name="The Broad Institute Genomics Platform"/>
            <person name="Cuomo C."/>
            <person name="de Hoog S."/>
            <person name="Gorbushina A."/>
            <person name="Walker B."/>
            <person name="Young S.K."/>
            <person name="Zeng Q."/>
            <person name="Gargeya S."/>
            <person name="Fitzgerald M."/>
            <person name="Haas B."/>
            <person name="Abouelleil A."/>
            <person name="Allen A.W."/>
            <person name="Alvarado L."/>
            <person name="Arachchi H.M."/>
            <person name="Berlin A.M."/>
            <person name="Chapman S.B."/>
            <person name="Gainer-Dewar J."/>
            <person name="Goldberg J."/>
            <person name="Griggs A."/>
            <person name="Gujja S."/>
            <person name="Hansen M."/>
            <person name="Howarth C."/>
            <person name="Imamovic A."/>
            <person name="Ireland A."/>
            <person name="Larimer J."/>
            <person name="McCowan C."/>
            <person name="Murphy C."/>
            <person name="Pearson M."/>
            <person name="Poon T.W."/>
            <person name="Priest M."/>
            <person name="Roberts A."/>
            <person name="Saif S."/>
            <person name="Shea T."/>
            <person name="Sisk P."/>
            <person name="Sykes S."/>
            <person name="Wortman J."/>
            <person name="Nusbaum C."/>
            <person name="Birren B."/>
        </authorList>
    </citation>
    <scope>NUCLEOTIDE SEQUENCE [LARGE SCALE GENOMIC DNA]</scope>
    <source>
        <strain evidence="3 4">CBS 606.96</strain>
    </source>
</reference>
<keyword evidence="2" id="KW-0472">Membrane</keyword>
<keyword evidence="2" id="KW-0812">Transmembrane</keyword>
<dbReference type="eggNOG" id="ENOG502RZ8N">
    <property type="taxonomic scope" value="Eukaryota"/>
</dbReference>
<feature type="region of interest" description="Disordered" evidence="1">
    <location>
        <begin position="714"/>
        <end position="733"/>
    </location>
</feature>
<dbReference type="STRING" id="1182542.W9YSV6"/>
<feature type="transmembrane region" description="Helical" evidence="2">
    <location>
        <begin position="102"/>
        <end position="126"/>
    </location>
</feature>
<keyword evidence="4" id="KW-1185">Reference proteome</keyword>
<gene>
    <name evidence="3" type="ORF">A1O3_01317</name>
</gene>
<feature type="transmembrane region" description="Helical" evidence="2">
    <location>
        <begin position="629"/>
        <end position="651"/>
    </location>
</feature>
<dbReference type="Pfam" id="PF11374">
    <property type="entry name" value="DUF3176"/>
    <property type="match status" value="1"/>
</dbReference>
<feature type="region of interest" description="Disordered" evidence="1">
    <location>
        <begin position="55"/>
        <end position="87"/>
    </location>
</feature>
<dbReference type="EMBL" id="AMGY01000001">
    <property type="protein sequence ID" value="EXJ92765.1"/>
    <property type="molecule type" value="Genomic_DNA"/>
</dbReference>
<dbReference type="GeneID" id="19165455"/>
<evidence type="ECO:0000313" key="3">
    <source>
        <dbReference type="EMBL" id="EXJ92765.1"/>
    </source>
</evidence>
<dbReference type="HOGENOM" id="CLU_015092_4_1_1"/>
<protein>
    <submittedName>
        <fullName evidence="3">Uncharacterized protein</fullName>
    </submittedName>
</protein>
<feature type="transmembrane region" description="Helical" evidence="2">
    <location>
        <begin position="191"/>
        <end position="219"/>
    </location>
</feature>
<dbReference type="OrthoDB" id="4159708at2759"/>
<evidence type="ECO:0000256" key="2">
    <source>
        <dbReference type="SAM" id="Phobius"/>
    </source>
</evidence>
<dbReference type="PANTHER" id="PTHR35394:SF5">
    <property type="entry name" value="DUF3176 DOMAIN-CONTAINING PROTEIN"/>
    <property type="match status" value="1"/>
</dbReference>
<dbReference type="AlphaFoldDB" id="W9YSV6"/>
<dbReference type="PANTHER" id="PTHR35394">
    <property type="entry name" value="DUF3176 DOMAIN-CONTAINING PROTEIN"/>
    <property type="match status" value="1"/>
</dbReference>
<comment type="caution">
    <text evidence="3">The sequence shown here is derived from an EMBL/GenBank/DDBJ whole genome shotgun (WGS) entry which is preliminary data.</text>
</comment>